<evidence type="ECO:0000256" key="5">
    <source>
        <dbReference type="PIRSR" id="PIRSR602081-2"/>
    </source>
</evidence>
<keyword evidence="10" id="KW-1185">Reference proteome</keyword>
<feature type="site" description="Electron transfer via tryptophanyl radical" evidence="5">
    <location>
        <position position="367"/>
    </location>
</feature>
<dbReference type="HOGENOM" id="CLU_010348_2_2_2"/>
<dbReference type="AlphaFoldDB" id="H1YXL1"/>
<dbReference type="InterPro" id="IPR014729">
    <property type="entry name" value="Rossmann-like_a/b/a_fold"/>
</dbReference>
<keyword evidence="9" id="KW-0456">Lyase</keyword>
<evidence type="ECO:0000313" key="10">
    <source>
        <dbReference type="Proteomes" id="UP000005741"/>
    </source>
</evidence>
<evidence type="ECO:0000256" key="6">
    <source>
        <dbReference type="RuleBase" id="RU004182"/>
    </source>
</evidence>
<feature type="region of interest" description="Disordered" evidence="7">
    <location>
        <begin position="454"/>
        <end position="476"/>
    </location>
</feature>
<reference evidence="9 10" key="1">
    <citation type="submission" date="2011-10" db="EMBL/GenBank/DDBJ databases">
        <title>The Improved High-Quality Draft genome of Methanoplanus limicola DSM 2279.</title>
        <authorList>
            <consortium name="US DOE Joint Genome Institute (JGI-PGF)"/>
            <person name="Lucas S."/>
            <person name="Copeland A."/>
            <person name="Lapidus A."/>
            <person name="Glavina del Rio T."/>
            <person name="Dalin E."/>
            <person name="Tice H."/>
            <person name="Bruce D."/>
            <person name="Goodwin L."/>
            <person name="Pitluck S."/>
            <person name="Peters L."/>
            <person name="Mikhailova N."/>
            <person name="Lu M."/>
            <person name="Kyrpides N."/>
            <person name="Mavromatis K."/>
            <person name="Ivanova N."/>
            <person name="Markowitz V."/>
            <person name="Cheng J.-F."/>
            <person name="Hugenholtz P."/>
            <person name="Woyke T."/>
            <person name="Wu D."/>
            <person name="Wirth R."/>
            <person name="Brambilla E.-M."/>
            <person name="Klenk H.-P."/>
            <person name="Eisen J.A."/>
        </authorList>
    </citation>
    <scope>NUCLEOTIDE SEQUENCE [LARGE SCALE GENOMIC DNA]</scope>
    <source>
        <strain evidence="9 10">DSM 2279</strain>
    </source>
</reference>
<evidence type="ECO:0000256" key="1">
    <source>
        <dbReference type="ARBA" id="ARBA00022630"/>
    </source>
</evidence>
<dbReference type="EMBL" id="CM001436">
    <property type="protein sequence ID" value="EHQ34980.1"/>
    <property type="molecule type" value="Genomic_DNA"/>
</dbReference>
<proteinExistence type="inferred from homology"/>
<evidence type="ECO:0000256" key="3">
    <source>
        <dbReference type="ARBA" id="ARBA00022991"/>
    </source>
</evidence>
<evidence type="ECO:0000256" key="7">
    <source>
        <dbReference type="SAM" id="MobiDB-lite"/>
    </source>
</evidence>
<sequence length="476" mass="55441">MGSKEYGISVHIFRRDLRLDDNTALLNALERSERVIPVYIAEPEFSINNQNIPEVRHSFIIRSLNELDLELKEKESRLYYFSDGTEKALEYLIKETGAEAFFANRDYSPYAQKRDIKAAEILNSAGITDYCLTPDLMLNEPGRVLRKDGGTYSVFTPYFRRAEEHKVRVPLKCRYDNFYRSYDINPDKNIIPGGSNTKIEVKYGTEGLKTGSERNHLKGGRAEALNLLGKLAELKDYSNTRNIPSVKGTTYLSAHLKFGTVSVREVYNAIAGTLGYDSELLRQLYWRDFYIYTAFHNPHIFTGPFHRKYEKLPWNNDEKLFEKWCTGNTGFPIVDAGMRELNSTGYMHNRVRMITASFLVKDLHINWMRGERYFASKLLDYDPCINNGNWQWSASTGSDSQPWFRIFNPWLQQKKYDPDCIYIKRWVTELSDIPPSRIHNPDLMNKHEIKGYPHPVADHREESQLSRKIFSETNRK</sequence>
<accession>H1YXL1</accession>
<dbReference type="InterPro" id="IPR018394">
    <property type="entry name" value="DNA_photolyase_1_CS_C"/>
</dbReference>
<dbReference type="Pfam" id="PF03441">
    <property type="entry name" value="FAD_binding_7"/>
    <property type="match status" value="1"/>
</dbReference>
<dbReference type="GO" id="GO:0003904">
    <property type="term" value="F:deoxyribodipyrimidine photo-lyase activity"/>
    <property type="evidence" value="ECO:0007669"/>
    <property type="project" value="TreeGrafter"/>
</dbReference>
<dbReference type="RefSeq" id="WP_004076694.1">
    <property type="nucleotide sequence ID" value="NZ_CM001436.1"/>
</dbReference>
<gene>
    <name evidence="9" type="ORF">Metlim_0858</name>
</gene>
<dbReference type="PATRIC" id="fig|937775.9.peg.995"/>
<dbReference type="InterPro" id="IPR006050">
    <property type="entry name" value="DNA_photolyase_N"/>
</dbReference>
<dbReference type="InParanoid" id="H1YXL1"/>
<keyword evidence="3 6" id="KW-0157">Chromophore</keyword>
<keyword evidence="2 4" id="KW-0274">FAD</keyword>
<comment type="similarity">
    <text evidence="6">Belongs to the DNA photolyase family.</text>
</comment>
<dbReference type="GO" id="GO:0006139">
    <property type="term" value="P:nucleobase-containing compound metabolic process"/>
    <property type="evidence" value="ECO:0007669"/>
    <property type="project" value="UniProtKB-ARBA"/>
</dbReference>
<dbReference type="InterPro" id="IPR005101">
    <property type="entry name" value="Cryptochr/Photolyase_FAD-bd"/>
</dbReference>
<dbReference type="InterPro" id="IPR002081">
    <property type="entry name" value="Cryptochrome/DNA_photolyase_1"/>
</dbReference>
<evidence type="ECO:0000256" key="4">
    <source>
        <dbReference type="PIRSR" id="PIRSR602081-1"/>
    </source>
</evidence>
<feature type="site" description="Electron transfer via tryptophanyl radical" evidence="5">
    <location>
        <position position="314"/>
    </location>
</feature>
<dbReference type="STRING" id="937775.Metlim_0858"/>
<comment type="cofactor">
    <cofactor evidence="4">
        <name>FAD</name>
        <dbReference type="ChEBI" id="CHEBI:57692"/>
    </cofactor>
    <text evidence="4">Binds 1 FAD per subunit.</text>
</comment>
<dbReference type="Gene3D" id="1.25.40.80">
    <property type="match status" value="1"/>
</dbReference>
<protein>
    <submittedName>
        <fullName evidence="9">Deoxyribodipyrimidine photo-lyase type I</fullName>
    </submittedName>
</protein>
<dbReference type="PRINTS" id="PR00147">
    <property type="entry name" value="DNAPHOTLYASE"/>
</dbReference>
<name>H1YXL1_9EURY</name>
<dbReference type="PROSITE" id="PS51645">
    <property type="entry name" value="PHR_CRY_ALPHA_BETA"/>
    <property type="match status" value="1"/>
</dbReference>
<evidence type="ECO:0000256" key="2">
    <source>
        <dbReference type="ARBA" id="ARBA00022827"/>
    </source>
</evidence>
<dbReference type="SUPFAM" id="SSF48173">
    <property type="entry name" value="Cryptochrome/photolyase FAD-binding domain"/>
    <property type="match status" value="1"/>
</dbReference>
<dbReference type="Gene3D" id="1.10.579.10">
    <property type="entry name" value="DNA Cyclobutane Dipyrimidine Photolyase, subunit A, domain 3"/>
    <property type="match status" value="1"/>
</dbReference>
<dbReference type="InterPro" id="IPR036134">
    <property type="entry name" value="Crypto/Photolyase_FAD-like_sf"/>
</dbReference>
<evidence type="ECO:0000259" key="8">
    <source>
        <dbReference type="PROSITE" id="PS51645"/>
    </source>
</evidence>
<evidence type="ECO:0000313" key="9">
    <source>
        <dbReference type="EMBL" id="EHQ34980.1"/>
    </source>
</evidence>
<feature type="domain" description="Photolyase/cryptochrome alpha/beta" evidence="8">
    <location>
        <begin position="7"/>
        <end position="137"/>
    </location>
</feature>
<dbReference type="GO" id="GO:0006950">
    <property type="term" value="P:response to stress"/>
    <property type="evidence" value="ECO:0007669"/>
    <property type="project" value="UniProtKB-ARBA"/>
</dbReference>
<dbReference type="Proteomes" id="UP000005741">
    <property type="component" value="Chromosome"/>
</dbReference>
<dbReference type="Gene3D" id="3.40.50.620">
    <property type="entry name" value="HUPs"/>
    <property type="match status" value="1"/>
</dbReference>
<dbReference type="InterPro" id="IPR036155">
    <property type="entry name" value="Crypto/Photolyase_N_sf"/>
</dbReference>
<dbReference type="Pfam" id="PF00875">
    <property type="entry name" value="DNA_photolyase"/>
    <property type="match status" value="1"/>
</dbReference>
<feature type="site" description="Electron transfer via tryptophanyl radical" evidence="5">
    <location>
        <position position="390"/>
    </location>
</feature>
<dbReference type="SUPFAM" id="SSF52425">
    <property type="entry name" value="Cryptochrome/photolyase, N-terminal domain"/>
    <property type="match status" value="1"/>
</dbReference>
<keyword evidence="1 4" id="KW-0285">Flavoprotein</keyword>
<dbReference type="PROSITE" id="PS00394">
    <property type="entry name" value="DNA_PHOTOLYASES_1_1"/>
    <property type="match status" value="1"/>
</dbReference>
<feature type="binding site" evidence="4">
    <location>
        <begin position="249"/>
        <end position="253"/>
    </location>
    <ligand>
        <name>FAD</name>
        <dbReference type="ChEBI" id="CHEBI:57692"/>
    </ligand>
</feature>
<organism evidence="9 10">
    <name type="scientific">Methanoplanus limicola DSM 2279</name>
    <dbReference type="NCBI Taxonomy" id="937775"/>
    <lineage>
        <taxon>Archaea</taxon>
        <taxon>Methanobacteriati</taxon>
        <taxon>Methanobacteriota</taxon>
        <taxon>Stenosarchaea group</taxon>
        <taxon>Methanomicrobia</taxon>
        <taxon>Methanomicrobiales</taxon>
        <taxon>Methanomicrobiaceae</taxon>
        <taxon>Methanoplanus</taxon>
    </lineage>
</organism>
<dbReference type="OrthoDB" id="11721at2157"/>
<dbReference type="PANTHER" id="PTHR11455">
    <property type="entry name" value="CRYPTOCHROME"/>
    <property type="match status" value="1"/>
</dbReference>
<feature type="binding site" evidence="4">
    <location>
        <begin position="283"/>
        <end position="290"/>
    </location>
    <ligand>
        <name>FAD</name>
        <dbReference type="ChEBI" id="CHEBI:57692"/>
    </ligand>
</feature>
<dbReference type="GO" id="GO:0003677">
    <property type="term" value="F:DNA binding"/>
    <property type="evidence" value="ECO:0007669"/>
    <property type="project" value="TreeGrafter"/>
</dbReference>
<dbReference type="GO" id="GO:0071949">
    <property type="term" value="F:FAD binding"/>
    <property type="evidence" value="ECO:0007669"/>
    <property type="project" value="TreeGrafter"/>
</dbReference>
<dbReference type="PANTHER" id="PTHR11455:SF9">
    <property type="entry name" value="CRYPTOCHROME CIRCADIAN CLOCK 5 ISOFORM X1"/>
    <property type="match status" value="1"/>
</dbReference>
<feature type="binding site" evidence="4">
    <location>
        <position position="237"/>
    </location>
    <ligand>
        <name>FAD</name>
        <dbReference type="ChEBI" id="CHEBI:57692"/>
    </ligand>
</feature>
<feature type="binding site" evidence="4">
    <location>
        <begin position="380"/>
        <end position="382"/>
    </location>
    <ligand>
        <name>FAD</name>
        <dbReference type="ChEBI" id="CHEBI:57692"/>
    </ligand>
</feature>